<accession>A0ABT1ZI31</accession>
<dbReference type="EMBL" id="JANTHX010000008">
    <property type="protein sequence ID" value="MCS0500366.1"/>
    <property type="molecule type" value="Genomic_DNA"/>
</dbReference>
<dbReference type="Gene3D" id="2.60.120.10">
    <property type="entry name" value="Jelly Rolls"/>
    <property type="match status" value="1"/>
</dbReference>
<dbReference type="Proteomes" id="UP001205337">
    <property type="component" value="Unassembled WGS sequence"/>
</dbReference>
<reference evidence="2 3" key="1">
    <citation type="submission" date="2022-08" db="EMBL/GenBank/DDBJ databases">
        <authorList>
            <person name="Li F."/>
        </authorList>
    </citation>
    <scope>NUCLEOTIDE SEQUENCE [LARGE SCALE GENOMIC DNA]</scope>
    <source>
        <strain evidence="2 3">10F1B-8-1</strain>
    </source>
</reference>
<dbReference type="InterPro" id="IPR011051">
    <property type="entry name" value="RmlC_Cupin_sf"/>
</dbReference>
<keyword evidence="3" id="KW-1185">Reference proteome</keyword>
<sequence length="110" mass="11802">MHIIEEAARFGSADGAADYRERLRSPGLSLGSYSIPAGAGDPQQPHTEDEVYICLQGRATLLGADARLSIRPGTVAFVAAGEEHRFVDVEEDLLVLVVFGPAENRNRVPA</sequence>
<evidence type="ECO:0000313" key="2">
    <source>
        <dbReference type="EMBL" id="MCS0500366.1"/>
    </source>
</evidence>
<protein>
    <submittedName>
        <fullName evidence="2">Cupin domain-containing protein</fullName>
    </submittedName>
</protein>
<dbReference type="InterPro" id="IPR014710">
    <property type="entry name" value="RmlC-like_jellyroll"/>
</dbReference>
<dbReference type="RefSeq" id="WP_258799520.1">
    <property type="nucleotide sequence ID" value="NZ_JANTHX010000008.1"/>
</dbReference>
<comment type="caution">
    <text evidence="2">The sequence shown here is derived from an EMBL/GenBank/DDBJ whole genome shotgun (WGS) entry which is preliminary data.</text>
</comment>
<dbReference type="SUPFAM" id="SSF51182">
    <property type="entry name" value="RmlC-like cupins"/>
    <property type="match status" value="1"/>
</dbReference>
<gene>
    <name evidence="2" type="ORF">NUH29_12495</name>
</gene>
<proteinExistence type="predicted"/>
<evidence type="ECO:0000259" key="1">
    <source>
        <dbReference type="Pfam" id="PF07883"/>
    </source>
</evidence>
<name>A0ABT1ZI31_9MICO</name>
<dbReference type="Pfam" id="PF07883">
    <property type="entry name" value="Cupin_2"/>
    <property type="match status" value="1"/>
</dbReference>
<organism evidence="2 3">
    <name type="scientific">Protaetiibacter mangrovi</name>
    <dbReference type="NCBI Taxonomy" id="2970926"/>
    <lineage>
        <taxon>Bacteria</taxon>
        <taxon>Bacillati</taxon>
        <taxon>Actinomycetota</taxon>
        <taxon>Actinomycetes</taxon>
        <taxon>Micrococcales</taxon>
        <taxon>Microbacteriaceae</taxon>
        <taxon>Protaetiibacter</taxon>
    </lineage>
</organism>
<feature type="domain" description="Cupin type-2" evidence="1">
    <location>
        <begin position="34"/>
        <end position="98"/>
    </location>
</feature>
<evidence type="ECO:0000313" key="3">
    <source>
        <dbReference type="Proteomes" id="UP001205337"/>
    </source>
</evidence>
<dbReference type="InterPro" id="IPR013096">
    <property type="entry name" value="Cupin_2"/>
</dbReference>